<dbReference type="GO" id="GO:0046872">
    <property type="term" value="F:metal ion binding"/>
    <property type="evidence" value="ECO:0007669"/>
    <property type="project" value="UniProtKB-KW"/>
</dbReference>
<dbReference type="GO" id="GO:0016020">
    <property type="term" value="C:membrane"/>
    <property type="evidence" value="ECO:0007669"/>
    <property type="project" value="InterPro"/>
</dbReference>
<evidence type="ECO:0000259" key="6">
    <source>
        <dbReference type="PROSITE" id="PS51296"/>
    </source>
</evidence>
<dbReference type="GO" id="GO:0051537">
    <property type="term" value="F:2 iron, 2 sulfur cluster binding"/>
    <property type="evidence" value="ECO:0007669"/>
    <property type="project" value="UniProtKB-KW"/>
</dbReference>
<dbReference type="Gene3D" id="2.102.10.10">
    <property type="entry name" value="Rieske [2Fe-2S] iron-sulphur domain"/>
    <property type="match status" value="1"/>
</dbReference>
<keyword evidence="4" id="KW-0411">Iron-sulfur</keyword>
<reference evidence="7" key="1">
    <citation type="submission" date="2020-10" db="EMBL/GenBank/DDBJ databases">
        <authorList>
            <person name="Gilroy R."/>
        </authorList>
    </citation>
    <scope>NUCLEOTIDE SEQUENCE</scope>
    <source>
        <strain evidence="7">CHK195-11698</strain>
    </source>
</reference>
<evidence type="ECO:0000256" key="2">
    <source>
        <dbReference type="ARBA" id="ARBA00022723"/>
    </source>
</evidence>
<dbReference type="InterPro" id="IPR017941">
    <property type="entry name" value="Rieske_2Fe-2S"/>
</dbReference>
<dbReference type="Proteomes" id="UP000824175">
    <property type="component" value="Unassembled WGS sequence"/>
</dbReference>
<dbReference type="GO" id="GO:0016705">
    <property type="term" value="F:oxidoreductase activity, acting on paired donors, with incorporation or reduction of molecular oxygen"/>
    <property type="evidence" value="ECO:0007669"/>
    <property type="project" value="UniProtKB-ARBA"/>
</dbReference>
<gene>
    <name evidence="7" type="ORF">IAD15_02755</name>
</gene>
<dbReference type="AlphaFoldDB" id="A0A9D1KZR5"/>
<keyword evidence="5" id="KW-1015">Disulfide bond</keyword>
<dbReference type="InterPro" id="IPR006076">
    <property type="entry name" value="FAD-dep_OxRdtase"/>
</dbReference>
<dbReference type="SUPFAM" id="SSF51971">
    <property type="entry name" value="Nucleotide-binding domain"/>
    <property type="match status" value="1"/>
</dbReference>
<dbReference type="InterPro" id="IPR036922">
    <property type="entry name" value="Rieske_2Fe-2S_sf"/>
</dbReference>
<sequence length="418" mass="47061">MTSYWIKTAPMPSFEAIHGQHSCDVVIIGGGMTGILLGYFLKQAGKHSILLEADRIGMGHTGHSTGKISALHHLAEYVSLPFEKARAFFSDQLESVEKYAELVKMLQIDCGFKRITHIYQDKKVRLDQLANRFPEFEIDFADHQIALTNQAQFHPLQFLAALAPELKIYEQSRVLSVHGHTVRTQGAEVQARWIVFACQFPFLRFSGLYALKMHQENSYLASLDDSPSLETMYNGEVTMREVNDRLLFGGLASMTGDPLDKEAFDKLKQAHFPKSGILQRWANNDAMTLDHLPYIGKYSLFHPHWLVATGFEKWGMASAMLAASLLQEKIVHGAMRHRSLYAPGRLNRMSIKNAFGNMSRNLNAYLSHPEAPICSHLGCPLVFNPLTQTYDCPCHGSRFDRNGQLINGPAQKPIETKK</sequence>
<dbReference type="PROSITE" id="PS51296">
    <property type="entry name" value="RIESKE"/>
    <property type="match status" value="1"/>
</dbReference>
<evidence type="ECO:0000256" key="3">
    <source>
        <dbReference type="ARBA" id="ARBA00023004"/>
    </source>
</evidence>
<accession>A0A9D1KZR5</accession>
<reference evidence="7" key="2">
    <citation type="journal article" date="2021" name="PeerJ">
        <title>Extensive microbial diversity within the chicken gut microbiome revealed by metagenomics and culture.</title>
        <authorList>
            <person name="Gilroy R."/>
            <person name="Ravi A."/>
            <person name="Getino M."/>
            <person name="Pursley I."/>
            <person name="Horton D.L."/>
            <person name="Alikhan N.F."/>
            <person name="Baker D."/>
            <person name="Gharbi K."/>
            <person name="Hall N."/>
            <person name="Watson M."/>
            <person name="Adriaenssens E.M."/>
            <person name="Foster-Nyarko E."/>
            <person name="Jarju S."/>
            <person name="Secka A."/>
            <person name="Antonio M."/>
            <person name="Oren A."/>
            <person name="Chaudhuri R.R."/>
            <person name="La Ragione R."/>
            <person name="Hildebrand F."/>
            <person name="Pallen M.J."/>
        </authorList>
    </citation>
    <scope>NUCLEOTIDE SEQUENCE</scope>
    <source>
        <strain evidence="7">CHK195-11698</strain>
    </source>
</reference>
<dbReference type="InterPro" id="IPR036188">
    <property type="entry name" value="FAD/NAD-bd_sf"/>
</dbReference>
<dbReference type="Pfam" id="PF01266">
    <property type="entry name" value="DAO"/>
    <property type="match status" value="1"/>
</dbReference>
<dbReference type="SUPFAM" id="SSF50022">
    <property type="entry name" value="ISP domain"/>
    <property type="match status" value="1"/>
</dbReference>
<dbReference type="Pfam" id="PF00355">
    <property type="entry name" value="Rieske"/>
    <property type="match status" value="1"/>
</dbReference>
<proteinExistence type="predicted"/>
<dbReference type="Gene3D" id="3.30.9.10">
    <property type="entry name" value="D-Amino Acid Oxidase, subunit A, domain 2"/>
    <property type="match status" value="1"/>
</dbReference>
<organism evidence="7 8">
    <name type="scientific">Candidatus Fimiplasma intestinipullorum</name>
    <dbReference type="NCBI Taxonomy" id="2840825"/>
    <lineage>
        <taxon>Bacteria</taxon>
        <taxon>Bacillati</taxon>
        <taxon>Bacillota</taxon>
        <taxon>Clostridia</taxon>
        <taxon>Eubacteriales</taxon>
        <taxon>Candidatus Fimiplasma</taxon>
    </lineage>
</organism>
<protein>
    <submittedName>
        <fullName evidence="7">FAD-dependent oxidoreductase</fullName>
    </submittedName>
</protein>
<keyword evidence="2" id="KW-0479">Metal-binding</keyword>
<dbReference type="PRINTS" id="PR00162">
    <property type="entry name" value="RIESKE"/>
</dbReference>
<evidence type="ECO:0000256" key="5">
    <source>
        <dbReference type="ARBA" id="ARBA00023157"/>
    </source>
</evidence>
<keyword evidence="1" id="KW-0001">2Fe-2S</keyword>
<feature type="domain" description="Rieske" evidence="6">
    <location>
        <begin position="372"/>
        <end position="418"/>
    </location>
</feature>
<evidence type="ECO:0000313" key="7">
    <source>
        <dbReference type="EMBL" id="HIU12970.1"/>
    </source>
</evidence>
<evidence type="ECO:0000256" key="4">
    <source>
        <dbReference type="ARBA" id="ARBA00023014"/>
    </source>
</evidence>
<evidence type="ECO:0000313" key="8">
    <source>
        <dbReference type="Proteomes" id="UP000824175"/>
    </source>
</evidence>
<dbReference type="PANTHER" id="PTHR13847:SF274">
    <property type="entry name" value="RIESKE 2FE-2S IRON-SULFUR PROTEIN YHFW-RELATED"/>
    <property type="match status" value="1"/>
</dbReference>
<comment type="caution">
    <text evidence="7">The sequence shown here is derived from an EMBL/GenBank/DDBJ whole genome shotgun (WGS) entry which is preliminary data.</text>
</comment>
<keyword evidence="3" id="KW-0408">Iron</keyword>
<evidence type="ECO:0000256" key="1">
    <source>
        <dbReference type="ARBA" id="ARBA00022714"/>
    </source>
</evidence>
<dbReference type="PANTHER" id="PTHR13847">
    <property type="entry name" value="SARCOSINE DEHYDROGENASE-RELATED"/>
    <property type="match status" value="1"/>
</dbReference>
<dbReference type="EMBL" id="DVMJ01000018">
    <property type="protein sequence ID" value="HIU12970.1"/>
    <property type="molecule type" value="Genomic_DNA"/>
</dbReference>
<dbReference type="Gene3D" id="3.50.50.60">
    <property type="entry name" value="FAD/NAD(P)-binding domain"/>
    <property type="match status" value="2"/>
</dbReference>
<name>A0A9D1KZR5_9FIRM</name>
<dbReference type="GO" id="GO:0004497">
    <property type="term" value="F:monooxygenase activity"/>
    <property type="evidence" value="ECO:0007669"/>
    <property type="project" value="UniProtKB-ARBA"/>
</dbReference>
<dbReference type="GO" id="GO:0005737">
    <property type="term" value="C:cytoplasm"/>
    <property type="evidence" value="ECO:0007669"/>
    <property type="project" value="TreeGrafter"/>
</dbReference>
<dbReference type="InterPro" id="IPR005805">
    <property type="entry name" value="Rieske_Fe-S_prot_C"/>
</dbReference>